<sequence>MMFVRTAGERDLAAVRALLVETWHATYDAIYGAAKVAEITDEWHSIASLKARLTRPNSEFLVADDGNRIGGMAFAAATTDAKIVMLNQLYVHPTCQRQGIGQALLEEVEASFPEARTLRVEAEEANAPAVAFYRSKGFLPAGNTADCGGGSGLPALIMEKAIE</sequence>
<dbReference type="AlphaFoldDB" id="A0A1G8LU53"/>
<keyword evidence="4" id="KW-0689">Ribosomal protein</keyword>
<evidence type="ECO:0000313" key="4">
    <source>
        <dbReference type="EMBL" id="SDI59176.1"/>
    </source>
</evidence>
<dbReference type="InterPro" id="IPR000182">
    <property type="entry name" value="GNAT_dom"/>
</dbReference>
<reference evidence="5" key="1">
    <citation type="submission" date="2016-10" db="EMBL/GenBank/DDBJ databases">
        <authorList>
            <person name="Varghese N."/>
            <person name="Submissions S."/>
        </authorList>
    </citation>
    <scope>NUCLEOTIDE SEQUENCE [LARGE SCALE GENOMIC DNA]</scope>
    <source>
        <strain evidence="5">CGMCC 1.11022</strain>
    </source>
</reference>
<keyword evidence="2" id="KW-0012">Acyltransferase</keyword>
<dbReference type="EMBL" id="FNEE01000002">
    <property type="protein sequence ID" value="SDI59176.1"/>
    <property type="molecule type" value="Genomic_DNA"/>
</dbReference>
<feature type="domain" description="N-acetyltransferase" evidence="3">
    <location>
        <begin position="2"/>
        <end position="163"/>
    </location>
</feature>
<dbReference type="PANTHER" id="PTHR43877:SF2">
    <property type="entry name" value="AMINOALKYLPHOSPHONATE N-ACETYLTRANSFERASE-RELATED"/>
    <property type="match status" value="1"/>
</dbReference>
<name>A0A1G8LU53_9HYPH</name>
<dbReference type="PROSITE" id="PS51186">
    <property type="entry name" value="GNAT"/>
    <property type="match status" value="1"/>
</dbReference>
<dbReference type="GO" id="GO:0005840">
    <property type="term" value="C:ribosome"/>
    <property type="evidence" value="ECO:0007669"/>
    <property type="project" value="UniProtKB-KW"/>
</dbReference>
<organism evidence="4 5">
    <name type="scientific">Mesorhizobium muleiense</name>
    <dbReference type="NCBI Taxonomy" id="1004279"/>
    <lineage>
        <taxon>Bacteria</taxon>
        <taxon>Pseudomonadati</taxon>
        <taxon>Pseudomonadota</taxon>
        <taxon>Alphaproteobacteria</taxon>
        <taxon>Hyphomicrobiales</taxon>
        <taxon>Phyllobacteriaceae</taxon>
        <taxon>Mesorhizobium</taxon>
    </lineage>
</organism>
<evidence type="ECO:0000313" key="5">
    <source>
        <dbReference type="Proteomes" id="UP000198894"/>
    </source>
</evidence>
<dbReference type="GO" id="GO:0016747">
    <property type="term" value="F:acyltransferase activity, transferring groups other than amino-acyl groups"/>
    <property type="evidence" value="ECO:0007669"/>
    <property type="project" value="InterPro"/>
</dbReference>
<keyword evidence="1" id="KW-0808">Transferase</keyword>
<dbReference type="Gene3D" id="3.40.630.30">
    <property type="match status" value="1"/>
</dbReference>
<protein>
    <submittedName>
        <fullName evidence="4">Ribosomal protein S18 acetylase RimI</fullName>
    </submittedName>
</protein>
<dbReference type="SUPFAM" id="SSF55729">
    <property type="entry name" value="Acyl-CoA N-acyltransferases (Nat)"/>
    <property type="match status" value="1"/>
</dbReference>
<evidence type="ECO:0000256" key="2">
    <source>
        <dbReference type="ARBA" id="ARBA00023315"/>
    </source>
</evidence>
<evidence type="ECO:0000259" key="3">
    <source>
        <dbReference type="PROSITE" id="PS51186"/>
    </source>
</evidence>
<dbReference type="Pfam" id="PF13673">
    <property type="entry name" value="Acetyltransf_10"/>
    <property type="match status" value="1"/>
</dbReference>
<keyword evidence="5" id="KW-1185">Reference proteome</keyword>
<dbReference type="PANTHER" id="PTHR43877">
    <property type="entry name" value="AMINOALKYLPHOSPHONATE N-ACETYLTRANSFERASE-RELATED-RELATED"/>
    <property type="match status" value="1"/>
</dbReference>
<accession>A0A1G8LU53</accession>
<dbReference type="InterPro" id="IPR050832">
    <property type="entry name" value="Bact_Acetyltransf"/>
</dbReference>
<gene>
    <name evidence="4" type="ORF">SAMN05428953_102354</name>
</gene>
<keyword evidence="4" id="KW-0687">Ribonucleoprotein</keyword>
<dbReference type="CDD" id="cd04301">
    <property type="entry name" value="NAT_SF"/>
    <property type="match status" value="1"/>
</dbReference>
<proteinExistence type="predicted"/>
<dbReference type="InterPro" id="IPR016181">
    <property type="entry name" value="Acyl_CoA_acyltransferase"/>
</dbReference>
<dbReference type="Proteomes" id="UP000198894">
    <property type="component" value="Unassembled WGS sequence"/>
</dbReference>
<evidence type="ECO:0000256" key="1">
    <source>
        <dbReference type="ARBA" id="ARBA00022679"/>
    </source>
</evidence>